<proteinExistence type="predicted"/>
<comment type="subcellular location">
    <subcellularLocation>
        <location evidence="1">Cell outer membrane</location>
        <topology evidence="1">Multi-pass membrane protein</topology>
    </subcellularLocation>
</comment>
<reference evidence="13 14" key="1">
    <citation type="submission" date="2020-08" db="EMBL/GenBank/DDBJ databases">
        <title>Genomic Encyclopedia of Type Strains, Phase III (KMG-III): the genomes of soil and plant-associated and newly described type strains.</title>
        <authorList>
            <person name="Whitman W."/>
        </authorList>
    </citation>
    <scope>NUCLEOTIDE SEQUENCE [LARGE SCALE GENOMIC DNA]</scope>
    <source>
        <strain evidence="13 14">CECT 8897</strain>
    </source>
</reference>
<protein>
    <submittedName>
        <fullName evidence="13">Putative porin</fullName>
    </submittedName>
</protein>
<dbReference type="EMBL" id="JACHXD010000001">
    <property type="protein sequence ID" value="MBB3117480.1"/>
    <property type="molecule type" value="Genomic_DNA"/>
</dbReference>
<keyword evidence="9" id="KW-0472">Membrane</keyword>
<keyword evidence="14" id="KW-1185">Reference proteome</keyword>
<evidence type="ECO:0000256" key="1">
    <source>
        <dbReference type="ARBA" id="ARBA00004571"/>
    </source>
</evidence>
<comment type="caution">
    <text evidence="13">The sequence shown here is derived from an EMBL/GenBank/DDBJ whole genome shotgun (WGS) entry which is preliminary data.</text>
</comment>
<evidence type="ECO:0000256" key="5">
    <source>
        <dbReference type="ARBA" id="ARBA00022692"/>
    </source>
</evidence>
<keyword evidence="8" id="KW-0626">Porin</keyword>
<comment type="subunit">
    <text evidence="2">Homotrimer.</text>
</comment>
<dbReference type="Proteomes" id="UP000541535">
    <property type="component" value="Unassembled WGS sequence"/>
</dbReference>
<name>A0A7W5B7Z9_9BURK</name>
<evidence type="ECO:0000256" key="8">
    <source>
        <dbReference type="ARBA" id="ARBA00023114"/>
    </source>
</evidence>
<dbReference type="InterPro" id="IPR033900">
    <property type="entry name" value="Gram_neg_porin_domain"/>
</dbReference>
<evidence type="ECO:0000259" key="12">
    <source>
        <dbReference type="Pfam" id="PF13609"/>
    </source>
</evidence>
<dbReference type="Gene3D" id="2.40.160.10">
    <property type="entry name" value="Porin"/>
    <property type="match status" value="1"/>
</dbReference>
<dbReference type="GO" id="GO:0046930">
    <property type="term" value="C:pore complex"/>
    <property type="evidence" value="ECO:0007669"/>
    <property type="project" value="UniProtKB-KW"/>
</dbReference>
<dbReference type="PANTHER" id="PTHR34501">
    <property type="entry name" value="PROTEIN YDDL-RELATED"/>
    <property type="match status" value="1"/>
</dbReference>
<feature type="domain" description="Porin" evidence="12">
    <location>
        <begin position="11"/>
        <end position="345"/>
    </location>
</feature>
<dbReference type="Pfam" id="PF13609">
    <property type="entry name" value="Porin_4"/>
    <property type="match status" value="1"/>
</dbReference>
<dbReference type="GO" id="GO:0006811">
    <property type="term" value="P:monoatomic ion transport"/>
    <property type="evidence" value="ECO:0007669"/>
    <property type="project" value="UniProtKB-KW"/>
</dbReference>
<dbReference type="SUPFAM" id="SSF56935">
    <property type="entry name" value="Porins"/>
    <property type="match status" value="1"/>
</dbReference>
<dbReference type="GO" id="GO:0009279">
    <property type="term" value="C:cell outer membrane"/>
    <property type="evidence" value="ECO:0007669"/>
    <property type="project" value="UniProtKB-SubCell"/>
</dbReference>
<keyword evidence="7" id="KW-0406">Ion transport</keyword>
<gene>
    <name evidence="13" type="ORF">FHS03_000499</name>
</gene>
<keyword evidence="10" id="KW-0998">Cell outer membrane</keyword>
<accession>A0A7W5B7Z9</accession>
<organism evidence="13 14">
    <name type="scientific">Pseudoduganella violacea</name>
    <dbReference type="NCBI Taxonomy" id="1715466"/>
    <lineage>
        <taxon>Bacteria</taxon>
        <taxon>Pseudomonadati</taxon>
        <taxon>Pseudomonadota</taxon>
        <taxon>Betaproteobacteria</taxon>
        <taxon>Burkholderiales</taxon>
        <taxon>Oxalobacteraceae</taxon>
        <taxon>Telluria group</taxon>
        <taxon>Pseudoduganella</taxon>
    </lineage>
</organism>
<dbReference type="RefSeq" id="WP_183439416.1">
    <property type="nucleotide sequence ID" value="NZ_JACHXD010000001.1"/>
</dbReference>
<sequence>MTRLFLLAVCSFCTLAVPALGQTQVTVMGVIDAYVGTLRNSGDATRRNVVGSGGMTTSYFGFKGREELGGGLRAEFALTGSFLVDTGASGRFAGDPMFSRDANVALAGPFGRLMFGRAAAPNFLSNVQFNPFGNSFTFSPLMLHSYIPSGPAGARNWTPSSAGDSGWSNQIAYTTPEVNGLKASVHFQPGERQGLAGMNNIAANVFYARGPLALTAFVHRVRESNPNQGNPIIDAMRAPINYAAVDNQRAYFGGIAYDFAAVKLYATFQRTFNNTPTGLHMNDRVASVGLSSRQGPGSVLFGYANTRRDGSLFGPERTRATATLGYLYPASKRSELYVLAMTDRVSGKPRATSAATGIRHSF</sequence>
<evidence type="ECO:0000256" key="6">
    <source>
        <dbReference type="ARBA" id="ARBA00022729"/>
    </source>
</evidence>
<keyword evidence="6 11" id="KW-0732">Signal</keyword>
<keyword evidence="5" id="KW-0812">Transmembrane</keyword>
<feature type="signal peptide" evidence="11">
    <location>
        <begin position="1"/>
        <end position="21"/>
    </location>
</feature>
<evidence type="ECO:0000313" key="13">
    <source>
        <dbReference type="EMBL" id="MBB3117480.1"/>
    </source>
</evidence>
<dbReference type="AlphaFoldDB" id="A0A7W5B7Z9"/>
<keyword evidence="4" id="KW-1134">Transmembrane beta strand</keyword>
<evidence type="ECO:0000313" key="14">
    <source>
        <dbReference type="Proteomes" id="UP000541535"/>
    </source>
</evidence>
<evidence type="ECO:0000256" key="4">
    <source>
        <dbReference type="ARBA" id="ARBA00022452"/>
    </source>
</evidence>
<evidence type="ECO:0000256" key="9">
    <source>
        <dbReference type="ARBA" id="ARBA00023136"/>
    </source>
</evidence>
<evidence type="ECO:0000256" key="10">
    <source>
        <dbReference type="ARBA" id="ARBA00023237"/>
    </source>
</evidence>
<dbReference type="InterPro" id="IPR023614">
    <property type="entry name" value="Porin_dom_sf"/>
</dbReference>
<evidence type="ECO:0000256" key="7">
    <source>
        <dbReference type="ARBA" id="ARBA00023065"/>
    </source>
</evidence>
<evidence type="ECO:0000256" key="2">
    <source>
        <dbReference type="ARBA" id="ARBA00011233"/>
    </source>
</evidence>
<evidence type="ECO:0000256" key="3">
    <source>
        <dbReference type="ARBA" id="ARBA00022448"/>
    </source>
</evidence>
<dbReference type="GO" id="GO:0015288">
    <property type="term" value="F:porin activity"/>
    <property type="evidence" value="ECO:0007669"/>
    <property type="project" value="UniProtKB-KW"/>
</dbReference>
<evidence type="ECO:0000256" key="11">
    <source>
        <dbReference type="SAM" id="SignalP"/>
    </source>
</evidence>
<dbReference type="PANTHER" id="PTHR34501:SF9">
    <property type="entry name" value="MAJOR OUTER MEMBRANE PROTEIN P.IA"/>
    <property type="match status" value="1"/>
</dbReference>
<dbReference type="InterPro" id="IPR050298">
    <property type="entry name" value="Gram-neg_bact_OMP"/>
</dbReference>
<keyword evidence="3" id="KW-0813">Transport</keyword>
<dbReference type="CDD" id="cd00342">
    <property type="entry name" value="gram_neg_porins"/>
    <property type="match status" value="1"/>
</dbReference>
<feature type="chain" id="PRO_5031155463" evidence="11">
    <location>
        <begin position="22"/>
        <end position="362"/>
    </location>
</feature>